<sequence length="271" mass="30746">MSRFERRKTTSNGQRGGSIYAGRRIVSSQTQQPQQQINQTNQNQQLLTVIKKHDELLTRLLKRFNDLESTLNTKIESIIEVRIKEFNEEFEAKLNSININSINDSIGDVAINEENIKDVNNNSINEGILNNANAGDINSLLQNINSDVVKKNDFDNFALSIQNSLNTFTKTVLNKNNDIVDEMNVIKSVISQMNYSKEVVAVTNEYEKNKDKLFYKEETDSLNVENIKNVVSEDIQEKKVGSTLSISLDDLESGQDNSPDDKNIELEIVEN</sequence>
<name>A0A6C0C2Z6_9ZZZZ</name>
<accession>A0A6C0C2Z6</accession>
<reference evidence="1" key="1">
    <citation type="journal article" date="2020" name="Nature">
        <title>Giant virus diversity and host interactions through global metagenomics.</title>
        <authorList>
            <person name="Schulz F."/>
            <person name="Roux S."/>
            <person name="Paez-Espino D."/>
            <person name="Jungbluth S."/>
            <person name="Walsh D.A."/>
            <person name="Denef V.J."/>
            <person name="McMahon K.D."/>
            <person name="Konstantinidis K.T."/>
            <person name="Eloe-Fadrosh E.A."/>
            <person name="Kyrpides N.C."/>
            <person name="Woyke T."/>
        </authorList>
    </citation>
    <scope>NUCLEOTIDE SEQUENCE</scope>
    <source>
        <strain evidence="1">GVMAG-M-3300020185-18</strain>
    </source>
</reference>
<organism evidence="1">
    <name type="scientific">viral metagenome</name>
    <dbReference type="NCBI Taxonomy" id="1070528"/>
    <lineage>
        <taxon>unclassified sequences</taxon>
        <taxon>metagenomes</taxon>
        <taxon>organismal metagenomes</taxon>
    </lineage>
</organism>
<evidence type="ECO:0000313" key="1">
    <source>
        <dbReference type="EMBL" id="QHS98481.1"/>
    </source>
</evidence>
<dbReference type="AlphaFoldDB" id="A0A6C0C2Z6"/>
<protein>
    <submittedName>
        <fullName evidence="1">Uncharacterized protein</fullName>
    </submittedName>
</protein>
<dbReference type="EMBL" id="MN739317">
    <property type="protein sequence ID" value="QHS98481.1"/>
    <property type="molecule type" value="Genomic_DNA"/>
</dbReference>
<proteinExistence type="predicted"/>